<reference evidence="1" key="1">
    <citation type="submission" date="2023-05" db="EMBL/GenBank/DDBJ databases">
        <authorList>
            <consortium name="ELIXIR-Norway"/>
        </authorList>
    </citation>
    <scope>NUCLEOTIDE SEQUENCE</scope>
</reference>
<accession>A0AC59ZUU3</accession>
<dbReference type="EMBL" id="OX596117">
    <property type="protein sequence ID" value="CAN0495009.1"/>
    <property type="molecule type" value="Genomic_DNA"/>
</dbReference>
<organism evidence="1 2">
    <name type="scientific">Rangifer tarandus platyrhynchus</name>
    <name type="common">Svalbard reindeer</name>
    <dbReference type="NCBI Taxonomy" id="3082113"/>
    <lineage>
        <taxon>Eukaryota</taxon>
        <taxon>Metazoa</taxon>
        <taxon>Chordata</taxon>
        <taxon>Craniata</taxon>
        <taxon>Vertebrata</taxon>
        <taxon>Euteleostomi</taxon>
        <taxon>Mammalia</taxon>
        <taxon>Eutheria</taxon>
        <taxon>Laurasiatheria</taxon>
        <taxon>Artiodactyla</taxon>
        <taxon>Ruminantia</taxon>
        <taxon>Pecora</taxon>
        <taxon>Cervidae</taxon>
        <taxon>Odocoileinae</taxon>
        <taxon>Rangifer</taxon>
    </lineage>
</organism>
<dbReference type="Proteomes" id="UP001162501">
    <property type="component" value="Chromosome 33"/>
</dbReference>
<proteinExistence type="predicted"/>
<gene>
    <name evidence="1" type="ORF">MRATA1EN22A_LOCUS21926</name>
</gene>
<evidence type="ECO:0000313" key="2">
    <source>
        <dbReference type="Proteomes" id="UP001162501"/>
    </source>
</evidence>
<protein>
    <submittedName>
        <fullName evidence="1">Uncharacterized protein</fullName>
    </submittedName>
</protein>
<reference evidence="1" key="2">
    <citation type="submission" date="2025-03" db="EMBL/GenBank/DDBJ databases">
        <authorList>
            <consortium name="ELIXIR-Norway"/>
            <consortium name="Elixir Norway"/>
        </authorList>
    </citation>
    <scope>NUCLEOTIDE SEQUENCE</scope>
</reference>
<sequence>MAAELTGHDSRSLRALGPVLCDKTGHRDGKPHPATKDSPRSPQLDQSLCSNEDPAQPKVNVTYKKAFPGHKLWPEPSDSAVTKARSGSGGHAAAGVPEDATVTGPGHRLLLPSPHTRPAGSAHAILTAPFDVGLLTAPISQVKRPKHRQLLTRLRSPS</sequence>
<evidence type="ECO:0000313" key="1">
    <source>
        <dbReference type="EMBL" id="CAN0495009.1"/>
    </source>
</evidence>
<name>A0AC59ZUU3_RANTA</name>